<protein>
    <recommendedName>
        <fullName evidence="8">FUN14 family protein</fullName>
    </recommendedName>
</protein>
<evidence type="ECO:0000313" key="6">
    <source>
        <dbReference type="EMBL" id="AHF99297.1"/>
    </source>
</evidence>
<evidence type="ECO:0000256" key="4">
    <source>
        <dbReference type="ARBA" id="ARBA00022989"/>
    </source>
</evidence>
<dbReference type="GeneID" id="25144976"/>
<dbReference type="RefSeq" id="WP_049952504.1">
    <property type="nucleotide sequence ID" value="NZ_CP007055.1"/>
</dbReference>
<dbReference type="eggNOG" id="arCOG04811">
    <property type="taxonomic scope" value="Archaea"/>
</dbReference>
<accession>W0JQQ7</accession>
<keyword evidence="7" id="KW-1185">Reference proteome</keyword>
<comment type="subcellular location">
    <subcellularLocation>
        <location evidence="1">Membrane</location>
    </subcellularLocation>
</comment>
<organism evidence="6 7">
    <name type="scientific">Halostagnicola larsenii XH-48</name>
    <dbReference type="NCBI Taxonomy" id="797299"/>
    <lineage>
        <taxon>Archaea</taxon>
        <taxon>Methanobacteriati</taxon>
        <taxon>Methanobacteriota</taxon>
        <taxon>Stenosarchaea group</taxon>
        <taxon>Halobacteria</taxon>
        <taxon>Halobacteriales</taxon>
        <taxon>Natrialbaceae</taxon>
        <taxon>Halostagnicola</taxon>
    </lineage>
</organism>
<evidence type="ECO:0000256" key="5">
    <source>
        <dbReference type="ARBA" id="ARBA00023136"/>
    </source>
</evidence>
<dbReference type="AlphaFoldDB" id="W0JQQ7"/>
<sequence length="103" mass="10864">MVEIDPTSMGFEFAASAILGGLIGFAVKTVAKTVAVIIGVQLMVFRYLESNGIVAVDWDRLSAGLLETQQQAKQGAGWLESVVSTTTVGVGFASGFLLGYYRA</sequence>
<dbReference type="Proteomes" id="UP000019024">
    <property type="component" value="Chromosome"/>
</dbReference>
<dbReference type="GO" id="GO:0016020">
    <property type="term" value="C:membrane"/>
    <property type="evidence" value="ECO:0007669"/>
    <property type="project" value="UniProtKB-SubCell"/>
</dbReference>
<keyword evidence="4" id="KW-1133">Transmembrane helix</keyword>
<dbReference type="PANTHER" id="PTHR21346:SF10">
    <property type="entry name" value="TRANSMEMBRANE PROTEIN"/>
    <property type="match status" value="1"/>
</dbReference>
<dbReference type="OrthoDB" id="168550at2157"/>
<keyword evidence="5" id="KW-0472">Membrane</keyword>
<dbReference type="Pfam" id="PF04930">
    <property type="entry name" value="FUN14"/>
    <property type="match status" value="1"/>
</dbReference>
<gene>
    <name evidence="6" type="ORF">HALLA_10935</name>
</gene>
<evidence type="ECO:0000313" key="7">
    <source>
        <dbReference type="Proteomes" id="UP000019024"/>
    </source>
</evidence>
<evidence type="ECO:0000256" key="2">
    <source>
        <dbReference type="ARBA" id="ARBA00009160"/>
    </source>
</evidence>
<reference evidence="6 7" key="1">
    <citation type="submission" date="2014-01" db="EMBL/GenBank/DDBJ databases">
        <authorList>
            <consortium name="DOE Joint Genome Institute"/>
            <person name="Anderson I."/>
            <person name="Huntemann M."/>
            <person name="Han J."/>
            <person name="Chen A."/>
            <person name="Kyrpides N."/>
            <person name="Mavromatis K."/>
            <person name="Markowitz V."/>
            <person name="Palaniappan K."/>
            <person name="Ivanova N."/>
            <person name="Schaumberg A."/>
            <person name="Pati A."/>
            <person name="Liolios K."/>
            <person name="Nordberg H.P."/>
            <person name="Cantor M.N."/>
            <person name="Hua S.X."/>
            <person name="Woyke T."/>
        </authorList>
    </citation>
    <scope>NUCLEOTIDE SEQUENCE [LARGE SCALE GENOMIC DNA]</scope>
    <source>
        <strain evidence="6 7">XH-48</strain>
    </source>
</reference>
<dbReference type="HOGENOM" id="CLU_095425_1_1_2"/>
<dbReference type="KEGG" id="hlr:HALLA_10935"/>
<proteinExistence type="inferred from homology"/>
<comment type="similarity">
    <text evidence="2">Belongs to the FUN14 family.</text>
</comment>
<dbReference type="InterPro" id="IPR007014">
    <property type="entry name" value="FUN14"/>
</dbReference>
<keyword evidence="3" id="KW-0812">Transmembrane</keyword>
<dbReference type="PANTHER" id="PTHR21346">
    <property type="entry name" value="FUN14 DOMAIN CONTAINING"/>
    <property type="match status" value="1"/>
</dbReference>
<evidence type="ECO:0000256" key="1">
    <source>
        <dbReference type="ARBA" id="ARBA00004370"/>
    </source>
</evidence>
<name>W0JQQ7_9EURY</name>
<dbReference type="EMBL" id="CP007055">
    <property type="protein sequence ID" value="AHF99297.1"/>
    <property type="molecule type" value="Genomic_DNA"/>
</dbReference>
<evidence type="ECO:0008006" key="8">
    <source>
        <dbReference type="Google" id="ProtNLM"/>
    </source>
</evidence>
<evidence type="ECO:0000256" key="3">
    <source>
        <dbReference type="ARBA" id="ARBA00022692"/>
    </source>
</evidence>